<dbReference type="EnsemblPlants" id="AES99935">
    <property type="protein sequence ID" value="AES99935"/>
    <property type="gene ID" value="MTR_5g086360"/>
</dbReference>
<evidence type="ECO:0000256" key="1">
    <source>
        <dbReference type="SAM" id="MobiDB-lite"/>
    </source>
</evidence>
<dbReference type="PaxDb" id="3880-AES99935"/>
<evidence type="ECO:0000313" key="3">
    <source>
        <dbReference type="EnsemblPlants" id="AES99935"/>
    </source>
</evidence>
<sequence>MVQRLGSPSLELLQLVIPPLSRARGLRCSAKPASRSALSSRNQETKAFAQIPWPNSQLGEGKPTYCRNQPSPTSHSHVPIL</sequence>
<reference evidence="3" key="3">
    <citation type="submission" date="2015-04" db="UniProtKB">
        <authorList>
            <consortium name="EnsemblPlants"/>
        </authorList>
    </citation>
    <scope>IDENTIFICATION</scope>
    <source>
        <strain evidence="3">cv. Jemalong A17</strain>
    </source>
</reference>
<evidence type="ECO:0000313" key="4">
    <source>
        <dbReference type="Proteomes" id="UP000002051"/>
    </source>
</evidence>
<dbReference type="AlphaFoldDB" id="G7KCM6"/>
<dbReference type="Proteomes" id="UP000002051">
    <property type="component" value="Chromosome 5"/>
</dbReference>
<keyword evidence="4" id="KW-1185">Reference proteome</keyword>
<feature type="compositionally biased region" description="Polar residues" evidence="1">
    <location>
        <begin position="66"/>
        <end position="81"/>
    </location>
</feature>
<reference evidence="2 4" key="2">
    <citation type="journal article" date="2014" name="BMC Genomics">
        <title>An improved genome release (version Mt4.0) for the model legume Medicago truncatula.</title>
        <authorList>
            <person name="Tang H."/>
            <person name="Krishnakumar V."/>
            <person name="Bidwell S."/>
            <person name="Rosen B."/>
            <person name="Chan A."/>
            <person name="Zhou S."/>
            <person name="Gentzbittel L."/>
            <person name="Childs K.L."/>
            <person name="Yandell M."/>
            <person name="Gundlach H."/>
            <person name="Mayer K.F."/>
            <person name="Schwartz D.C."/>
            <person name="Town C.D."/>
        </authorList>
    </citation>
    <scope>GENOME REANNOTATION</scope>
    <source>
        <strain evidence="3 4">cv. Jemalong A17</strain>
    </source>
</reference>
<dbReference type="AntiFam" id="ANF00039">
    <property type="entry name" value="Antisense to SRP RNA"/>
</dbReference>
<reference evidence="2 4" key="1">
    <citation type="journal article" date="2011" name="Nature">
        <title>The Medicago genome provides insight into the evolution of rhizobial symbioses.</title>
        <authorList>
            <person name="Young N.D."/>
            <person name="Debelle F."/>
            <person name="Oldroyd G.E."/>
            <person name="Geurts R."/>
            <person name="Cannon S.B."/>
            <person name="Udvardi M.K."/>
            <person name="Benedito V.A."/>
            <person name="Mayer K.F."/>
            <person name="Gouzy J."/>
            <person name="Schoof H."/>
            <person name="Van de Peer Y."/>
            <person name="Proost S."/>
            <person name="Cook D.R."/>
            <person name="Meyers B.C."/>
            <person name="Spannagl M."/>
            <person name="Cheung F."/>
            <person name="De Mita S."/>
            <person name="Krishnakumar V."/>
            <person name="Gundlach H."/>
            <person name="Zhou S."/>
            <person name="Mudge J."/>
            <person name="Bharti A.K."/>
            <person name="Murray J.D."/>
            <person name="Naoumkina M.A."/>
            <person name="Rosen B."/>
            <person name="Silverstein K.A."/>
            <person name="Tang H."/>
            <person name="Rombauts S."/>
            <person name="Zhao P.X."/>
            <person name="Zhou P."/>
            <person name="Barbe V."/>
            <person name="Bardou P."/>
            <person name="Bechner M."/>
            <person name="Bellec A."/>
            <person name="Berger A."/>
            <person name="Berges H."/>
            <person name="Bidwell S."/>
            <person name="Bisseling T."/>
            <person name="Choisne N."/>
            <person name="Couloux A."/>
            <person name="Denny R."/>
            <person name="Deshpande S."/>
            <person name="Dai X."/>
            <person name="Doyle J.J."/>
            <person name="Dudez A.M."/>
            <person name="Farmer A.D."/>
            <person name="Fouteau S."/>
            <person name="Franken C."/>
            <person name="Gibelin C."/>
            <person name="Gish J."/>
            <person name="Goldstein S."/>
            <person name="Gonzalez A.J."/>
            <person name="Green P.J."/>
            <person name="Hallab A."/>
            <person name="Hartog M."/>
            <person name="Hua A."/>
            <person name="Humphray S.J."/>
            <person name="Jeong D.H."/>
            <person name="Jing Y."/>
            <person name="Jocker A."/>
            <person name="Kenton S.M."/>
            <person name="Kim D.J."/>
            <person name="Klee K."/>
            <person name="Lai H."/>
            <person name="Lang C."/>
            <person name="Lin S."/>
            <person name="Macmil S.L."/>
            <person name="Magdelenat G."/>
            <person name="Matthews L."/>
            <person name="McCorrison J."/>
            <person name="Monaghan E.L."/>
            <person name="Mun J.H."/>
            <person name="Najar F.Z."/>
            <person name="Nicholson C."/>
            <person name="Noirot C."/>
            <person name="O'Bleness M."/>
            <person name="Paule C.R."/>
            <person name="Poulain J."/>
            <person name="Prion F."/>
            <person name="Qin B."/>
            <person name="Qu C."/>
            <person name="Retzel E.F."/>
            <person name="Riddle C."/>
            <person name="Sallet E."/>
            <person name="Samain S."/>
            <person name="Samson N."/>
            <person name="Sanders I."/>
            <person name="Saurat O."/>
            <person name="Scarpelli C."/>
            <person name="Schiex T."/>
            <person name="Segurens B."/>
            <person name="Severin A.J."/>
            <person name="Sherrier D.J."/>
            <person name="Shi R."/>
            <person name="Sims S."/>
            <person name="Singer S.R."/>
            <person name="Sinharoy S."/>
            <person name="Sterck L."/>
            <person name="Viollet A."/>
            <person name="Wang B.B."/>
            <person name="Wang K."/>
            <person name="Wang M."/>
            <person name="Wang X."/>
            <person name="Warfsmann J."/>
            <person name="Weissenbach J."/>
            <person name="White D.D."/>
            <person name="White J.D."/>
            <person name="Wiley G.B."/>
            <person name="Wincker P."/>
            <person name="Xing Y."/>
            <person name="Yang L."/>
            <person name="Yao Z."/>
            <person name="Ying F."/>
            <person name="Zhai J."/>
            <person name="Zhou L."/>
            <person name="Zuber A."/>
            <person name="Denarie J."/>
            <person name="Dixon R.A."/>
            <person name="May G.D."/>
            <person name="Schwartz D.C."/>
            <person name="Rogers J."/>
            <person name="Quetier F."/>
            <person name="Town C.D."/>
            <person name="Roe B.A."/>
        </authorList>
    </citation>
    <scope>NUCLEOTIDE SEQUENCE [LARGE SCALE GENOMIC DNA]</scope>
    <source>
        <strain evidence="2">A17</strain>
        <strain evidence="3 4">cv. Jemalong A17</strain>
    </source>
</reference>
<name>G7KCM6_MEDTR</name>
<dbReference type="eggNOG" id="ENOG502T2S3">
    <property type="taxonomic scope" value="Eukaryota"/>
</dbReference>
<gene>
    <name evidence="2" type="ordered locus">MTR_5g086360</name>
</gene>
<evidence type="ECO:0000313" key="2">
    <source>
        <dbReference type="EMBL" id="AES99935.1"/>
    </source>
</evidence>
<dbReference type="HOGENOM" id="CLU_2547082_0_0_1"/>
<proteinExistence type="predicted"/>
<feature type="region of interest" description="Disordered" evidence="1">
    <location>
        <begin position="53"/>
        <end position="81"/>
    </location>
</feature>
<protein>
    <submittedName>
        <fullName evidence="2 3">Uncharacterized protein</fullName>
    </submittedName>
</protein>
<dbReference type="OMA" id="ETNAFAM"/>
<organism evidence="2 4">
    <name type="scientific">Medicago truncatula</name>
    <name type="common">Barrel medic</name>
    <name type="synonym">Medicago tribuloides</name>
    <dbReference type="NCBI Taxonomy" id="3880"/>
    <lineage>
        <taxon>Eukaryota</taxon>
        <taxon>Viridiplantae</taxon>
        <taxon>Streptophyta</taxon>
        <taxon>Embryophyta</taxon>
        <taxon>Tracheophyta</taxon>
        <taxon>Spermatophyta</taxon>
        <taxon>Magnoliopsida</taxon>
        <taxon>eudicotyledons</taxon>
        <taxon>Gunneridae</taxon>
        <taxon>Pentapetalae</taxon>
        <taxon>rosids</taxon>
        <taxon>fabids</taxon>
        <taxon>Fabales</taxon>
        <taxon>Fabaceae</taxon>
        <taxon>Papilionoideae</taxon>
        <taxon>50 kb inversion clade</taxon>
        <taxon>NPAAA clade</taxon>
        <taxon>Hologalegina</taxon>
        <taxon>IRL clade</taxon>
        <taxon>Trifolieae</taxon>
        <taxon>Medicago</taxon>
    </lineage>
</organism>
<accession>G7KCM6</accession>
<dbReference type="EMBL" id="CM001221">
    <property type="protein sequence ID" value="AES99935.1"/>
    <property type="molecule type" value="Genomic_DNA"/>
</dbReference>